<evidence type="ECO:0000313" key="2">
    <source>
        <dbReference type="EMBL" id="PCH38555.1"/>
    </source>
</evidence>
<dbReference type="Proteomes" id="UP000218811">
    <property type="component" value="Unassembled WGS sequence"/>
</dbReference>
<dbReference type="STRING" id="742152.A0A2H3JAC5"/>
<proteinExistence type="predicted"/>
<feature type="region of interest" description="Disordered" evidence="1">
    <location>
        <begin position="157"/>
        <end position="183"/>
    </location>
</feature>
<sequence length="183" mass="21102">MTRYSPAVSDLLQSNFARWPLKECYPNRYRAKHRVYQDAEAKARVKTVWAIRKQELTEALDNAWQAMWALAQSLRKTFGSHSIEYYHQLILQTSHLRSQTCKVSRWNAYLSQEVRRINSELQPDAQRKKSSELTAQISAQWKVLMLEERDAVRAHSATVGDGTGEPACTNPYRFGSAGRRPTT</sequence>
<evidence type="ECO:0000313" key="3">
    <source>
        <dbReference type="Proteomes" id="UP000218811"/>
    </source>
</evidence>
<keyword evidence="3" id="KW-1185">Reference proteome</keyword>
<dbReference type="AlphaFoldDB" id="A0A2H3JAC5"/>
<accession>A0A2H3JAC5</accession>
<dbReference type="OrthoDB" id="2691742at2759"/>
<protein>
    <submittedName>
        <fullName evidence="2">Uncharacterized protein</fullName>
    </submittedName>
</protein>
<name>A0A2H3JAC5_WOLCO</name>
<reference evidence="2 3" key="1">
    <citation type="journal article" date="2012" name="Science">
        <title>The Paleozoic origin of enzymatic lignin decomposition reconstructed from 31 fungal genomes.</title>
        <authorList>
            <person name="Floudas D."/>
            <person name="Binder M."/>
            <person name="Riley R."/>
            <person name="Barry K."/>
            <person name="Blanchette R.A."/>
            <person name="Henrissat B."/>
            <person name="Martinez A.T."/>
            <person name="Otillar R."/>
            <person name="Spatafora J.W."/>
            <person name="Yadav J.S."/>
            <person name="Aerts A."/>
            <person name="Benoit I."/>
            <person name="Boyd A."/>
            <person name="Carlson A."/>
            <person name="Copeland A."/>
            <person name="Coutinho P.M."/>
            <person name="de Vries R.P."/>
            <person name="Ferreira P."/>
            <person name="Findley K."/>
            <person name="Foster B."/>
            <person name="Gaskell J."/>
            <person name="Glotzer D."/>
            <person name="Gorecki P."/>
            <person name="Heitman J."/>
            <person name="Hesse C."/>
            <person name="Hori C."/>
            <person name="Igarashi K."/>
            <person name="Jurgens J.A."/>
            <person name="Kallen N."/>
            <person name="Kersten P."/>
            <person name="Kohler A."/>
            <person name="Kuees U."/>
            <person name="Kumar T.K.A."/>
            <person name="Kuo A."/>
            <person name="LaButti K."/>
            <person name="Larrondo L.F."/>
            <person name="Lindquist E."/>
            <person name="Ling A."/>
            <person name="Lombard V."/>
            <person name="Lucas S."/>
            <person name="Lundell T."/>
            <person name="Martin R."/>
            <person name="McLaughlin D.J."/>
            <person name="Morgenstern I."/>
            <person name="Morin E."/>
            <person name="Murat C."/>
            <person name="Nagy L.G."/>
            <person name="Nolan M."/>
            <person name="Ohm R.A."/>
            <person name="Patyshakuliyeva A."/>
            <person name="Rokas A."/>
            <person name="Ruiz-Duenas F.J."/>
            <person name="Sabat G."/>
            <person name="Salamov A."/>
            <person name="Samejima M."/>
            <person name="Schmutz J."/>
            <person name="Slot J.C."/>
            <person name="St John F."/>
            <person name="Stenlid J."/>
            <person name="Sun H."/>
            <person name="Sun S."/>
            <person name="Syed K."/>
            <person name="Tsang A."/>
            <person name="Wiebenga A."/>
            <person name="Young D."/>
            <person name="Pisabarro A."/>
            <person name="Eastwood D.C."/>
            <person name="Martin F."/>
            <person name="Cullen D."/>
            <person name="Grigoriev I.V."/>
            <person name="Hibbett D.S."/>
        </authorList>
    </citation>
    <scope>NUCLEOTIDE SEQUENCE [LARGE SCALE GENOMIC DNA]</scope>
    <source>
        <strain evidence="2 3">MD-104</strain>
    </source>
</reference>
<gene>
    <name evidence="2" type="ORF">WOLCODRAFT_149493</name>
</gene>
<organism evidence="2 3">
    <name type="scientific">Wolfiporia cocos (strain MD-104)</name>
    <name type="common">Brown rot fungus</name>
    <dbReference type="NCBI Taxonomy" id="742152"/>
    <lineage>
        <taxon>Eukaryota</taxon>
        <taxon>Fungi</taxon>
        <taxon>Dikarya</taxon>
        <taxon>Basidiomycota</taxon>
        <taxon>Agaricomycotina</taxon>
        <taxon>Agaricomycetes</taxon>
        <taxon>Polyporales</taxon>
        <taxon>Phaeolaceae</taxon>
        <taxon>Wolfiporia</taxon>
    </lineage>
</organism>
<dbReference type="EMBL" id="KB467942">
    <property type="protein sequence ID" value="PCH38555.1"/>
    <property type="molecule type" value="Genomic_DNA"/>
</dbReference>
<evidence type="ECO:0000256" key="1">
    <source>
        <dbReference type="SAM" id="MobiDB-lite"/>
    </source>
</evidence>